<keyword evidence="3" id="KW-1185">Reference proteome</keyword>
<dbReference type="RefSeq" id="WP_224036207.1">
    <property type="nucleotide sequence ID" value="NZ_AP024849.1"/>
</dbReference>
<dbReference type="PANTHER" id="PTHR42791:SF1">
    <property type="entry name" value="N-ACETYLTRANSFERASE DOMAIN-CONTAINING PROTEIN"/>
    <property type="match status" value="1"/>
</dbReference>
<dbReference type="InterPro" id="IPR052523">
    <property type="entry name" value="Trichothecene_AcTrans"/>
</dbReference>
<name>A0ABM7T062_9CLOT</name>
<dbReference type="EMBL" id="AP024849">
    <property type="protein sequence ID" value="BCZ44539.1"/>
    <property type="molecule type" value="Genomic_DNA"/>
</dbReference>
<dbReference type="CDD" id="cd04301">
    <property type="entry name" value="NAT_SF"/>
    <property type="match status" value="1"/>
</dbReference>
<feature type="domain" description="N-acetyltransferase" evidence="1">
    <location>
        <begin position="67"/>
        <end position="203"/>
    </location>
</feature>
<dbReference type="Gene3D" id="3.40.630.30">
    <property type="match status" value="1"/>
</dbReference>
<reference evidence="3" key="1">
    <citation type="submission" date="2021-07" db="EMBL/GenBank/DDBJ databases">
        <title>Complete genome sequencing of a Clostridium isolate.</title>
        <authorList>
            <person name="Ueki A."/>
            <person name="Tonouchi A."/>
        </authorList>
    </citation>
    <scope>NUCLEOTIDE SEQUENCE [LARGE SCALE GENOMIC DNA]</scope>
    <source>
        <strain evidence="3">C5S11</strain>
    </source>
</reference>
<proteinExistence type="predicted"/>
<dbReference type="PROSITE" id="PS51186">
    <property type="entry name" value="GNAT"/>
    <property type="match status" value="1"/>
</dbReference>
<dbReference type="SUPFAM" id="SSF55729">
    <property type="entry name" value="Acyl-CoA N-acyltransferases (Nat)"/>
    <property type="match status" value="1"/>
</dbReference>
<evidence type="ECO:0000259" key="1">
    <source>
        <dbReference type="PROSITE" id="PS51186"/>
    </source>
</evidence>
<dbReference type="Pfam" id="PF00583">
    <property type="entry name" value="Acetyltransf_1"/>
    <property type="match status" value="1"/>
</dbReference>
<dbReference type="InterPro" id="IPR000182">
    <property type="entry name" value="GNAT_dom"/>
</dbReference>
<dbReference type="Proteomes" id="UP000824633">
    <property type="component" value="Chromosome"/>
</dbReference>
<evidence type="ECO:0000313" key="2">
    <source>
        <dbReference type="EMBL" id="BCZ44539.1"/>
    </source>
</evidence>
<organism evidence="2 3">
    <name type="scientific">Clostridium gelidum</name>
    <dbReference type="NCBI Taxonomy" id="704125"/>
    <lineage>
        <taxon>Bacteria</taxon>
        <taxon>Bacillati</taxon>
        <taxon>Bacillota</taxon>
        <taxon>Clostridia</taxon>
        <taxon>Eubacteriales</taxon>
        <taxon>Clostridiaceae</taxon>
        <taxon>Clostridium</taxon>
    </lineage>
</organism>
<accession>A0ABM7T062</accession>
<sequence length="203" mass="23809">MVIAKYEDIEGISKLILEGFADDPKMKYQLRNLERKQLILKTIVESQVREFLGKAEVYTIDNCKGAILGYNSRNVDFNRFIEIVTEINNELIKILTEQEMQTLISASQMLGEVDNPLWFNEISEEYYHLMTIAIDKEFRGRGIFRKLISPLIKECDEKKIPILLETHNKANLNIYKHFGFNIVKEFADEKMAFKQYCMIRQPS</sequence>
<protein>
    <recommendedName>
        <fullName evidence="1">N-acetyltransferase domain-containing protein</fullName>
    </recommendedName>
</protein>
<dbReference type="InterPro" id="IPR016181">
    <property type="entry name" value="Acyl_CoA_acyltransferase"/>
</dbReference>
<gene>
    <name evidence="2" type="ORF">psyc5s11_06060</name>
</gene>
<dbReference type="PANTHER" id="PTHR42791">
    <property type="entry name" value="GNAT FAMILY ACETYLTRANSFERASE"/>
    <property type="match status" value="1"/>
</dbReference>
<evidence type="ECO:0000313" key="3">
    <source>
        <dbReference type="Proteomes" id="UP000824633"/>
    </source>
</evidence>